<accession>A0ABU3PXC3</accession>
<evidence type="ECO:0000313" key="3">
    <source>
        <dbReference type="EMBL" id="MDT9593874.1"/>
    </source>
</evidence>
<gene>
    <name evidence="3" type="ORF">RDV89_12395</name>
</gene>
<dbReference type="InterPro" id="IPR012495">
    <property type="entry name" value="TadE-like_dom"/>
</dbReference>
<dbReference type="EMBL" id="JAVYII010000005">
    <property type="protein sequence ID" value="MDT9593874.1"/>
    <property type="molecule type" value="Genomic_DNA"/>
</dbReference>
<evidence type="ECO:0000256" key="1">
    <source>
        <dbReference type="SAM" id="Phobius"/>
    </source>
</evidence>
<dbReference type="Pfam" id="PF07811">
    <property type="entry name" value="TadE"/>
    <property type="match status" value="1"/>
</dbReference>
<keyword evidence="1" id="KW-1133">Transmembrane helix</keyword>
<sequence>MRKQSRHHVRRGTRREQEGAAAVEFALVLPLLLLLVFGIISYGFMLSFRGSLSQAAAEGARAAAVSVNASGREAAARGAVNDAINSYGVTCAGANLTRNGNRVGSCTIEVVPCANPGGATTPPQCVRVDLEYDYADNELIPLPIVDAFMPESIGYTASARVS</sequence>
<feature type="transmembrane region" description="Helical" evidence="1">
    <location>
        <begin position="21"/>
        <end position="45"/>
    </location>
</feature>
<protein>
    <submittedName>
        <fullName evidence="3">TadE/TadG family type IV pilus assembly protein</fullName>
    </submittedName>
</protein>
<keyword evidence="1" id="KW-0472">Membrane</keyword>
<organism evidence="3 4">
    <name type="scientific">Nocardioides imazamoxiresistens</name>
    <dbReference type="NCBI Taxonomy" id="3231893"/>
    <lineage>
        <taxon>Bacteria</taxon>
        <taxon>Bacillati</taxon>
        <taxon>Actinomycetota</taxon>
        <taxon>Actinomycetes</taxon>
        <taxon>Propionibacteriales</taxon>
        <taxon>Nocardioidaceae</taxon>
        <taxon>Nocardioides</taxon>
    </lineage>
</organism>
<reference evidence="3 4" key="1">
    <citation type="submission" date="2023-08" db="EMBL/GenBank/DDBJ databases">
        <title>Nocardioides seae sp. nov., a bacterium isolated from a soil.</title>
        <authorList>
            <person name="Wang X."/>
        </authorList>
    </citation>
    <scope>NUCLEOTIDE SEQUENCE [LARGE SCALE GENOMIC DNA]</scope>
    <source>
        <strain evidence="3 4">YZH12</strain>
    </source>
</reference>
<keyword evidence="1" id="KW-0812">Transmembrane</keyword>
<name>A0ABU3PXC3_9ACTN</name>
<keyword evidence="4" id="KW-1185">Reference proteome</keyword>
<dbReference type="Proteomes" id="UP001268542">
    <property type="component" value="Unassembled WGS sequence"/>
</dbReference>
<evidence type="ECO:0000313" key="4">
    <source>
        <dbReference type="Proteomes" id="UP001268542"/>
    </source>
</evidence>
<comment type="caution">
    <text evidence="3">The sequence shown here is derived from an EMBL/GenBank/DDBJ whole genome shotgun (WGS) entry which is preliminary data.</text>
</comment>
<evidence type="ECO:0000259" key="2">
    <source>
        <dbReference type="Pfam" id="PF07811"/>
    </source>
</evidence>
<dbReference type="RefSeq" id="WP_315733362.1">
    <property type="nucleotide sequence ID" value="NZ_JAVYII010000005.1"/>
</dbReference>
<proteinExistence type="predicted"/>
<feature type="domain" description="TadE-like" evidence="2">
    <location>
        <begin position="19"/>
        <end position="61"/>
    </location>
</feature>